<reference evidence="1" key="1">
    <citation type="journal article" date="2021" name="New Phytol.">
        <title>Evolutionary innovations through gain and loss of genes in the ectomycorrhizal Boletales.</title>
        <authorList>
            <person name="Wu G."/>
            <person name="Miyauchi S."/>
            <person name="Morin E."/>
            <person name="Kuo A."/>
            <person name="Drula E."/>
            <person name="Varga T."/>
            <person name="Kohler A."/>
            <person name="Feng B."/>
            <person name="Cao Y."/>
            <person name="Lipzen A."/>
            <person name="Daum C."/>
            <person name="Hundley H."/>
            <person name="Pangilinan J."/>
            <person name="Johnson J."/>
            <person name="Barry K."/>
            <person name="LaButti K."/>
            <person name="Ng V."/>
            <person name="Ahrendt S."/>
            <person name="Min B."/>
            <person name="Choi I.G."/>
            <person name="Park H."/>
            <person name="Plett J.M."/>
            <person name="Magnuson J."/>
            <person name="Spatafora J.W."/>
            <person name="Nagy L.G."/>
            <person name="Henrissat B."/>
            <person name="Grigoriev I.V."/>
            <person name="Yang Z.L."/>
            <person name="Xu J."/>
            <person name="Martin F.M."/>
        </authorList>
    </citation>
    <scope>NUCLEOTIDE SEQUENCE</scope>
    <source>
        <strain evidence="1">KUC20120723A-06</strain>
    </source>
</reference>
<name>A0ACB8B8F3_9AGAM</name>
<evidence type="ECO:0000313" key="1">
    <source>
        <dbReference type="EMBL" id="KAH7921498.1"/>
    </source>
</evidence>
<comment type="caution">
    <text evidence="1">The sequence shown here is derived from an EMBL/GenBank/DDBJ whole genome shotgun (WGS) entry which is preliminary data.</text>
</comment>
<proteinExistence type="predicted"/>
<dbReference type="Proteomes" id="UP000790709">
    <property type="component" value="Unassembled WGS sequence"/>
</dbReference>
<gene>
    <name evidence="1" type="ORF">BV22DRAFT_1038622</name>
</gene>
<evidence type="ECO:0000313" key="2">
    <source>
        <dbReference type="Proteomes" id="UP000790709"/>
    </source>
</evidence>
<sequence>MLSFDTTTIITLAFIAMFVAMVLAVSALVSLRSKAHRDRRQPVRHRRYNLKRSSFEDSMLFAVSPSCPAVVGHLSRQDFPIMHMMVTPPTPARGMGGDESGDEDQYSCGI</sequence>
<keyword evidence="2" id="KW-1185">Reference proteome</keyword>
<dbReference type="EMBL" id="MU266524">
    <property type="protein sequence ID" value="KAH7921498.1"/>
    <property type="molecule type" value="Genomic_DNA"/>
</dbReference>
<accession>A0ACB8B8F3</accession>
<organism evidence="1 2">
    <name type="scientific">Leucogyrophana mollusca</name>
    <dbReference type="NCBI Taxonomy" id="85980"/>
    <lineage>
        <taxon>Eukaryota</taxon>
        <taxon>Fungi</taxon>
        <taxon>Dikarya</taxon>
        <taxon>Basidiomycota</taxon>
        <taxon>Agaricomycotina</taxon>
        <taxon>Agaricomycetes</taxon>
        <taxon>Agaricomycetidae</taxon>
        <taxon>Boletales</taxon>
        <taxon>Boletales incertae sedis</taxon>
        <taxon>Leucogyrophana</taxon>
    </lineage>
</organism>
<protein>
    <submittedName>
        <fullName evidence="1">Uncharacterized protein</fullName>
    </submittedName>
</protein>